<evidence type="ECO:0000313" key="2">
    <source>
        <dbReference type="Proteomes" id="UP001234297"/>
    </source>
</evidence>
<name>A0ACC2KK28_PERAE</name>
<reference evidence="1 2" key="1">
    <citation type="journal article" date="2022" name="Hortic Res">
        <title>A haplotype resolved chromosomal level avocado genome allows analysis of novel avocado genes.</title>
        <authorList>
            <person name="Nath O."/>
            <person name="Fletcher S.J."/>
            <person name="Hayward A."/>
            <person name="Shaw L.M."/>
            <person name="Masouleh A.K."/>
            <person name="Furtado A."/>
            <person name="Henry R.J."/>
            <person name="Mitter N."/>
        </authorList>
    </citation>
    <scope>NUCLEOTIDE SEQUENCE [LARGE SCALE GENOMIC DNA]</scope>
    <source>
        <strain evidence="2">cv. Hass</strain>
    </source>
</reference>
<organism evidence="1 2">
    <name type="scientific">Persea americana</name>
    <name type="common">Avocado</name>
    <dbReference type="NCBI Taxonomy" id="3435"/>
    <lineage>
        <taxon>Eukaryota</taxon>
        <taxon>Viridiplantae</taxon>
        <taxon>Streptophyta</taxon>
        <taxon>Embryophyta</taxon>
        <taxon>Tracheophyta</taxon>
        <taxon>Spermatophyta</taxon>
        <taxon>Magnoliopsida</taxon>
        <taxon>Magnoliidae</taxon>
        <taxon>Laurales</taxon>
        <taxon>Lauraceae</taxon>
        <taxon>Persea</taxon>
    </lineage>
</organism>
<dbReference type="Proteomes" id="UP001234297">
    <property type="component" value="Chromosome 9"/>
</dbReference>
<evidence type="ECO:0000313" key="1">
    <source>
        <dbReference type="EMBL" id="KAJ8621462.1"/>
    </source>
</evidence>
<accession>A0ACC2KK28</accession>
<proteinExistence type="predicted"/>
<protein>
    <submittedName>
        <fullName evidence="1">Uncharacterized protein</fullName>
    </submittedName>
</protein>
<dbReference type="EMBL" id="CM056817">
    <property type="protein sequence ID" value="KAJ8621462.1"/>
    <property type="molecule type" value="Genomic_DNA"/>
</dbReference>
<gene>
    <name evidence="1" type="ORF">MRB53_029991</name>
</gene>
<comment type="caution">
    <text evidence="1">The sequence shown here is derived from an EMBL/GenBank/DDBJ whole genome shotgun (WGS) entry which is preliminary data.</text>
</comment>
<sequence length="99" mass="11053">MCCTSNTEIARIERLMDPGRRYPRPCAGEEGFSVAVFTLIGEGQRIQFLFPNRNRSGGSWLCHLRRAGDRKSLDLMLQQNGEEGAALFGSLLQRPNPKG</sequence>
<keyword evidence="2" id="KW-1185">Reference proteome</keyword>